<sequence>MTDGSGIEAGTPESNSPAAGAQEAGTPDISALTSGSQATDTPQSSGSVAEVPTPAPDAGLPGAPAAGAPKPGAPRPGPAPTGIPKPGGPSPRADAPKPHAVKPTGPKPGPAHLHTVVVPAASDPSLFGRVDDDGTAWVKTADGERQIGSWQAGDATEGLAHFGRRFDDLATEVTLLEARLASGTGDARKTKAAATAIAEALPTAAVIGDVASLARRLAAIVEHSDEAAAHAKEEKDRVRHEHTERKEKLCAEAEQISTESTQWKTAGDRLREILDEWKTIRGVDRKVDDALWKRYSKAREGFNRRRGAHFAELDRERAAAKTRKEELVAKAEELSHSTEWGPTSATFRDLLVEWKAAGRAPREADDALWKRFKGAQDVFFAARNAEASERDSEFEENAKVKESLLAKAAHIDPVADIDGARAALRELLEKWDAAGKVPREKMADLEARLRAIEKRVRDAADSQWRRTDPEAVARAAQFRERVAAFEEQAAKATAAGKRRDAEKALEQAKQWREWAEAAEGAVTNR</sequence>
<feature type="coiled-coil region" evidence="1">
    <location>
        <begin position="442"/>
        <end position="495"/>
    </location>
</feature>
<feature type="compositionally biased region" description="Low complexity" evidence="2">
    <location>
        <begin position="56"/>
        <end position="70"/>
    </location>
</feature>
<gene>
    <name evidence="3" type="ORF">ACHIPZ_00810</name>
</gene>
<keyword evidence="1" id="KW-0175">Coiled coil</keyword>
<dbReference type="Pfam" id="PF03993">
    <property type="entry name" value="DUF349"/>
    <property type="match status" value="3"/>
</dbReference>
<organism evidence="3 4">
    <name type="scientific">Antrihabitans spumae</name>
    <dbReference type="NCBI Taxonomy" id="3373370"/>
    <lineage>
        <taxon>Bacteria</taxon>
        <taxon>Bacillati</taxon>
        <taxon>Actinomycetota</taxon>
        <taxon>Actinomycetes</taxon>
        <taxon>Mycobacteriales</taxon>
        <taxon>Nocardiaceae</taxon>
        <taxon>Antrihabitans</taxon>
    </lineage>
</organism>
<feature type="compositionally biased region" description="Polar residues" evidence="2">
    <location>
        <begin position="31"/>
        <end position="47"/>
    </location>
</feature>
<evidence type="ECO:0000256" key="1">
    <source>
        <dbReference type="SAM" id="Coils"/>
    </source>
</evidence>
<evidence type="ECO:0000256" key="2">
    <source>
        <dbReference type="SAM" id="MobiDB-lite"/>
    </source>
</evidence>
<reference evidence="3 4" key="1">
    <citation type="submission" date="2024-10" db="EMBL/GenBank/DDBJ databases">
        <authorList>
            <person name="Riesco R."/>
        </authorList>
    </citation>
    <scope>NUCLEOTIDE SEQUENCE [LARGE SCALE GENOMIC DNA]</scope>
    <source>
        <strain evidence="3 4">NCIMB 15449</strain>
    </source>
</reference>
<comment type="caution">
    <text evidence="3">The sequence shown here is derived from an EMBL/GenBank/DDBJ whole genome shotgun (WGS) entry which is preliminary data.</text>
</comment>
<evidence type="ECO:0000313" key="4">
    <source>
        <dbReference type="Proteomes" id="UP001609175"/>
    </source>
</evidence>
<dbReference type="RefSeq" id="WP_395112157.1">
    <property type="nucleotide sequence ID" value="NZ_JBIMSO010000002.1"/>
</dbReference>
<feature type="region of interest" description="Disordered" evidence="2">
    <location>
        <begin position="1"/>
        <end position="114"/>
    </location>
</feature>
<evidence type="ECO:0000313" key="3">
    <source>
        <dbReference type="EMBL" id="MFH5206775.1"/>
    </source>
</evidence>
<feature type="coiled-coil region" evidence="1">
    <location>
        <begin position="310"/>
        <end position="337"/>
    </location>
</feature>
<dbReference type="InterPro" id="IPR007139">
    <property type="entry name" value="DUF349"/>
</dbReference>
<protein>
    <submittedName>
        <fullName evidence="3">DUF349 domain-containing protein</fullName>
    </submittedName>
</protein>
<proteinExistence type="predicted"/>
<accession>A0ABW7JG93</accession>
<dbReference type="EMBL" id="JBIMSO010000002">
    <property type="protein sequence ID" value="MFH5206775.1"/>
    <property type="molecule type" value="Genomic_DNA"/>
</dbReference>
<name>A0ABW7JG93_9NOCA</name>
<dbReference type="Proteomes" id="UP001609175">
    <property type="component" value="Unassembled WGS sequence"/>
</dbReference>
<feature type="compositionally biased region" description="Pro residues" evidence="2">
    <location>
        <begin position="71"/>
        <end position="89"/>
    </location>
</feature>